<name>W9W549_9EURO</name>
<proteinExistence type="predicted"/>
<dbReference type="EMBL" id="AMGX01000041">
    <property type="protein sequence ID" value="EXJ53694.1"/>
    <property type="molecule type" value="Genomic_DNA"/>
</dbReference>
<evidence type="ECO:0000313" key="3">
    <source>
        <dbReference type="Proteomes" id="UP000019471"/>
    </source>
</evidence>
<gene>
    <name evidence="2" type="ORF">A1O5_13049</name>
</gene>
<sequence length="126" mass="14792">MEKMRISSVLNSTGDSGGPDQNDDASATTTSVDPGRRRRNTTGSLKYTREQGYFIWYHRVDLQMGWHEVVDAFNNYFGQQRDKNGLQTKFYRVLSLEDVDRVRIQAREQDIKTLSNHTRLRFAWMR</sequence>
<dbReference type="GeneID" id="19197735"/>
<dbReference type="OrthoDB" id="3921745at2759"/>
<evidence type="ECO:0000313" key="2">
    <source>
        <dbReference type="EMBL" id="EXJ53694.1"/>
    </source>
</evidence>
<organism evidence="2 3">
    <name type="scientific">Cladophialophora psammophila CBS 110553</name>
    <dbReference type="NCBI Taxonomy" id="1182543"/>
    <lineage>
        <taxon>Eukaryota</taxon>
        <taxon>Fungi</taxon>
        <taxon>Dikarya</taxon>
        <taxon>Ascomycota</taxon>
        <taxon>Pezizomycotina</taxon>
        <taxon>Eurotiomycetes</taxon>
        <taxon>Chaetothyriomycetidae</taxon>
        <taxon>Chaetothyriales</taxon>
        <taxon>Herpotrichiellaceae</taxon>
        <taxon>Cladophialophora</taxon>
    </lineage>
</organism>
<dbReference type="HOGENOM" id="CLU_1767817_0_0_1"/>
<dbReference type="RefSeq" id="XP_007751808.1">
    <property type="nucleotide sequence ID" value="XM_007753618.1"/>
</dbReference>
<protein>
    <submittedName>
        <fullName evidence="2">Uncharacterized protein</fullName>
    </submittedName>
</protein>
<dbReference type="STRING" id="1182543.W9W549"/>
<evidence type="ECO:0000256" key="1">
    <source>
        <dbReference type="SAM" id="MobiDB-lite"/>
    </source>
</evidence>
<dbReference type="AlphaFoldDB" id="W9W549"/>
<reference evidence="2 3" key="1">
    <citation type="submission" date="2013-03" db="EMBL/GenBank/DDBJ databases">
        <title>The Genome Sequence of Cladophialophora psammophila CBS 110553.</title>
        <authorList>
            <consortium name="The Broad Institute Genomics Platform"/>
            <person name="Cuomo C."/>
            <person name="de Hoog S."/>
            <person name="Gorbushina A."/>
            <person name="Walker B."/>
            <person name="Young S.K."/>
            <person name="Zeng Q."/>
            <person name="Gargeya S."/>
            <person name="Fitzgerald M."/>
            <person name="Haas B."/>
            <person name="Abouelleil A."/>
            <person name="Allen A.W."/>
            <person name="Alvarado L."/>
            <person name="Arachchi H.M."/>
            <person name="Berlin A.M."/>
            <person name="Chapman S.B."/>
            <person name="Gainer-Dewar J."/>
            <person name="Goldberg J."/>
            <person name="Griggs A."/>
            <person name="Gujja S."/>
            <person name="Hansen M."/>
            <person name="Howarth C."/>
            <person name="Imamovic A."/>
            <person name="Ireland A."/>
            <person name="Larimer J."/>
            <person name="McCowan C."/>
            <person name="Murphy C."/>
            <person name="Pearson M."/>
            <person name="Poon T.W."/>
            <person name="Priest M."/>
            <person name="Roberts A."/>
            <person name="Saif S."/>
            <person name="Shea T."/>
            <person name="Sisk P."/>
            <person name="Sykes S."/>
            <person name="Wortman J."/>
            <person name="Nusbaum C."/>
            <person name="Birren B."/>
        </authorList>
    </citation>
    <scope>NUCLEOTIDE SEQUENCE [LARGE SCALE GENOMIC DNA]</scope>
    <source>
        <strain evidence="2 3">CBS 110553</strain>
    </source>
</reference>
<accession>W9W549</accession>
<comment type="caution">
    <text evidence="2">The sequence shown here is derived from an EMBL/GenBank/DDBJ whole genome shotgun (WGS) entry which is preliminary data.</text>
</comment>
<feature type="region of interest" description="Disordered" evidence="1">
    <location>
        <begin position="1"/>
        <end position="44"/>
    </location>
</feature>
<dbReference type="Proteomes" id="UP000019471">
    <property type="component" value="Unassembled WGS sequence"/>
</dbReference>
<keyword evidence="3" id="KW-1185">Reference proteome</keyword>